<proteinExistence type="predicted"/>
<keyword evidence="3" id="KW-1185">Reference proteome</keyword>
<name>A0ABD1XPM8_9MARC</name>
<gene>
    <name evidence="2" type="ORF">R1flu_022573</name>
</gene>
<evidence type="ECO:0000256" key="1">
    <source>
        <dbReference type="SAM" id="MobiDB-lite"/>
    </source>
</evidence>
<dbReference type="AlphaFoldDB" id="A0ABD1XPM8"/>
<evidence type="ECO:0000313" key="2">
    <source>
        <dbReference type="EMBL" id="KAL2610881.1"/>
    </source>
</evidence>
<organism evidence="2 3">
    <name type="scientific">Riccia fluitans</name>
    <dbReference type="NCBI Taxonomy" id="41844"/>
    <lineage>
        <taxon>Eukaryota</taxon>
        <taxon>Viridiplantae</taxon>
        <taxon>Streptophyta</taxon>
        <taxon>Embryophyta</taxon>
        <taxon>Marchantiophyta</taxon>
        <taxon>Marchantiopsida</taxon>
        <taxon>Marchantiidae</taxon>
        <taxon>Marchantiales</taxon>
        <taxon>Ricciaceae</taxon>
        <taxon>Riccia</taxon>
    </lineage>
</organism>
<reference evidence="2 3" key="1">
    <citation type="submission" date="2024-09" db="EMBL/GenBank/DDBJ databases">
        <title>Chromosome-scale assembly of Riccia fluitans.</title>
        <authorList>
            <person name="Paukszto L."/>
            <person name="Sawicki J."/>
            <person name="Karawczyk K."/>
            <person name="Piernik-Szablinska J."/>
            <person name="Szczecinska M."/>
            <person name="Mazdziarz M."/>
        </authorList>
    </citation>
    <scope>NUCLEOTIDE SEQUENCE [LARGE SCALE GENOMIC DNA]</scope>
    <source>
        <strain evidence="2">Rf_01</strain>
        <tissue evidence="2">Aerial parts of the thallus</tissue>
    </source>
</reference>
<feature type="compositionally biased region" description="Basic and acidic residues" evidence="1">
    <location>
        <begin position="90"/>
        <end position="101"/>
    </location>
</feature>
<dbReference type="Proteomes" id="UP001605036">
    <property type="component" value="Unassembled WGS sequence"/>
</dbReference>
<comment type="caution">
    <text evidence="2">The sequence shown here is derived from an EMBL/GenBank/DDBJ whole genome shotgun (WGS) entry which is preliminary data.</text>
</comment>
<feature type="region of interest" description="Disordered" evidence="1">
    <location>
        <begin position="82"/>
        <end position="109"/>
    </location>
</feature>
<dbReference type="EMBL" id="JBHFFA010000007">
    <property type="protein sequence ID" value="KAL2610881.1"/>
    <property type="molecule type" value="Genomic_DNA"/>
</dbReference>
<evidence type="ECO:0000313" key="3">
    <source>
        <dbReference type="Proteomes" id="UP001605036"/>
    </source>
</evidence>
<protein>
    <submittedName>
        <fullName evidence="2">Uncharacterized protein</fullName>
    </submittedName>
</protein>
<sequence>MMPVVEFSLLVELSASQRRDQLPVERYSKWEKNSLPRESWLIHGRDLNSQPYKRIIRRMVYSFLITILGRRLKAQFEKMQPVKQGTIGKESQEENVPRKSVDVNFPKNG</sequence>
<accession>A0ABD1XPM8</accession>